<keyword evidence="2" id="KW-1185">Reference proteome</keyword>
<dbReference type="EMBL" id="JTCM02000012">
    <property type="protein sequence ID" value="NEU72644.1"/>
    <property type="molecule type" value="Genomic_DNA"/>
</dbReference>
<accession>A0A846H7M4</accession>
<gene>
    <name evidence="1" type="ORF">PI95_008700</name>
</gene>
<comment type="caution">
    <text evidence="1">The sequence shown here is derived from an EMBL/GenBank/DDBJ whole genome shotgun (WGS) entry which is preliminary data.</text>
</comment>
<dbReference type="Proteomes" id="UP000031549">
    <property type="component" value="Unassembled WGS sequence"/>
</dbReference>
<evidence type="ECO:0000313" key="2">
    <source>
        <dbReference type="Proteomes" id="UP000031549"/>
    </source>
</evidence>
<organism evidence="1 2">
    <name type="scientific">Hassallia byssoidea VB512170</name>
    <dbReference type="NCBI Taxonomy" id="1304833"/>
    <lineage>
        <taxon>Bacteria</taxon>
        <taxon>Bacillati</taxon>
        <taxon>Cyanobacteriota</taxon>
        <taxon>Cyanophyceae</taxon>
        <taxon>Nostocales</taxon>
        <taxon>Tolypothrichaceae</taxon>
        <taxon>Hassallia</taxon>
    </lineage>
</organism>
<reference evidence="1 2" key="1">
    <citation type="journal article" date="2015" name="Genome Announc.">
        <title>Draft Genome Sequence of Cyanobacterium Hassallia byssoidea Strain VB512170, Isolated from Monuments in India.</title>
        <authorList>
            <person name="Singh D."/>
            <person name="Chandrababunaidu M.M."/>
            <person name="Panda A."/>
            <person name="Sen D."/>
            <person name="Bhattacharyya S."/>
            <person name="Adhikary S.P."/>
            <person name="Tripathy S."/>
        </authorList>
    </citation>
    <scope>NUCLEOTIDE SEQUENCE [LARGE SCALE GENOMIC DNA]</scope>
    <source>
        <strain evidence="1 2">VB512170</strain>
    </source>
</reference>
<protein>
    <submittedName>
        <fullName evidence="1">Uncharacterized protein</fullName>
    </submittedName>
</protein>
<dbReference type="RefSeq" id="WP_163518726.1">
    <property type="nucleotide sequence ID" value="NZ_JTCM02000012.1"/>
</dbReference>
<name>A0A846H7M4_9CYAN</name>
<evidence type="ECO:0000313" key="1">
    <source>
        <dbReference type="EMBL" id="NEU72644.1"/>
    </source>
</evidence>
<dbReference type="AlphaFoldDB" id="A0A846H7M4"/>
<sequence length="61" mass="6873">MLKNITCTMLFKKTFPLCCTSQGYRVNQAIAATATPTNYSRSYLLAEFLKASARKFIFANI</sequence>
<proteinExistence type="predicted"/>